<protein>
    <submittedName>
        <fullName evidence="5">Flagellin</fullName>
    </submittedName>
</protein>
<evidence type="ECO:0000256" key="2">
    <source>
        <dbReference type="ARBA" id="ARBA00005709"/>
    </source>
</evidence>
<keyword evidence="3" id="KW-0975">Bacterial flagellum</keyword>
<dbReference type="Pfam" id="PF00700">
    <property type="entry name" value="Flagellin_C"/>
    <property type="match status" value="1"/>
</dbReference>
<organism evidence="5 6">
    <name type="scientific">Kordiimonas pumila</name>
    <dbReference type="NCBI Taxonomy" id="2161677"/>
    <lineage>
        <taxon>Bacteria</taxon>
        <taxon>Pseudomonadati</taxon>
        <taxon>Pseudomonadota</taxon>
        <taxon>Alphaproteobacteria</taxon>
        <taxon>Kordiimonadales</taxon>
        <taxon>Kordiimonadaceae</taxon>
        <taxon>Kordiimonas</taxon>
    </lineage>
</organism>
<dbReference type="PANTHER" id="PTHR42792">
    <property type="entry name" value="FLAGELLIN"/>
    <property type="match status" value="1"/>
</dbReference>
<reference evidence="6" key="1">
    <citation type="journal article" date="2019" name="Int. J. Syst. Evol. Microbiol.">
        <title>The Global Catalogue of Microorganisms (GCM) 10K type strain sequencing project: providing services to taxonomists for standard genome sequencing and annotation.</title>
        <authorList>
            <consortium name="The Broad Institute Genomics Platform"/>
            <consortium name="The Broad Institute Genome Sequencing Center for Infectious Disease"/>
            <person name="Wu L."/>
            <person name="Ma J."/>
        </authorList>
    </citation>
    <scope>NUCLEOTIDE SEQUENCE [LARGE SCALE GENOMIC DNA]</scope>
    <source>
        <strain evidence="6">KCTC 62164</strain>
    </source>
</reference>
<dbReference type="RefSeq" id="WP_194211556.1">
    <property type="nucleotide sequence ID" value="NZ_CP061205.1"/>
</dbReference>
<evidence type="ECO:0000256" key="3">
    <source>
        <dbReference type="ARBA" id="ARBA00023143"/>
    </source>
</evidence>
<evidence type="ECO:0000256" key="1">
    <source>
        <dbReference type="ARBA" id="ARBA00004365"/>
    </source>
</evidence>
<keyword evidence="5" id="KW-0969">Cilium</keyword>
<gene>
    <name evidence="5" type="ORF">ACFOKA_05640</name>
</gene>
<name>A0ABV7D370_9PROT</name>
<comment type="subcellular location">
    <subcellularLocation>
        <location evidence="1">Bacterial flagellum</location>
    </subcellularLocation>
</comment>
<keyword evidence="5" id="KW-0966">Cell projection</keyword>
<comment type="caution">
    <text evidence="5">The sequence shown here is derived from an EMBL/GenBank/DDBJ whole genome shotgun (WGS) entry which is preliminary data.</text>
</comment>
<keyword evidence="5" id="KW-0282">Flagellum</keyword>
<dbReference type="InterPro" id="IPR046358">
    <property type="entry name" value="Flagellin_C"/>
</dbReference>
<evidence type="ECO:0000313" key="5">
    <source>
        <dbReference type="EMBL" id="MFC3051380.1"/>
    </source>
</evidence>
<feature type="domain" description="Flagellin C-terminal" evidence="4">
    <location>
        <begin position="227"/>
        <end position="307"/>
    </location>
</feature>
<proteinExistence type="inferred from homology"/>
<dbReference type="SUPFAM" id="SSF64518">
    <property type="entry name" value="Phase 1 flagellin"/>
    <property type="match status" value="1"/>
</dbReference>
<keyword evidence="6" id="KW-1185">Reference proteome</keyword>
<accession>A0ABV7D370</accession>
<dbReference type="Proteomes" id="UP001595444">
    <property type="component" value="Unassembled WGS sequence"/>
</dbReference>
<evidence type="ECO:0000259" key="4">
    <source>
        <dbReference type="Pfam" id="PF00700"/>
    </source>
</evidence>
<comment type="similarity">
    <text evidence="2">Belongs to the bacterial flagellin family.</text>
</comment>
<dbReference type="InterPro" id="IPR001492">
    <property type="entry name" value="Flagellin"/>
</dbReference>
<evidence type="ECO:0000313" key="6">
    <source>
        <dbReference type="Proteomes" id="UP001595444"/>
    </source>
</evidence>
<sequence>MTRVSSFGQQQVLLRSIMDNQKSVFEAQRQISTGKKTDEYRGLAGQTNTVLGARSFMSRIETYQQSIATIRGKLDANDVQVNGVIGSMESFQKTIQDSLANNQAEGFAETLDQTFKFIVNALNTNFDGTYLFSGAETGTKPVNITSLSELAALGSVNEAFDNASLSFEARIADGVSLDFGLLANEVGGSAFQEMLDIYNEINGPNGPYEGELDATQFAFLQSKLTSLSAAIDDVRQVQVSNGLAYERLDVVADQHADSLVFLETFIADMEDVDIAEAVTRLNNDQVALEASYQAISSLSNLSLLKFL</sequence>
<dbReference type="EMBL" id="JBHRSL010000002">
    <property type="protein sequence ID" value="MFC3051380.1"/>
    <property type="molecule type" value="Genomic_DNA"/>
</dbReference>
<dbReference type="Gene3D" id="1.20.1330.10">
    <property type="entry name" value="f41 fragment of flagellin, N-terminal domain"/>
    <property type="match status" value="1"/>
</dbReference>
<dbReference type="PANTHER" id="PTHR42792:SF1">
    <property type="entry name" value="FLAGELLAR HOOK-ASSOCIATED PROTEIN 3"/>
    <property type="match status" value="1"/>
</dbReference>